<dbReference type="EC" id="3.6.4.13" evidence="1"/>
<dbReference type="SUPFAM" id="SSF52540">
    <property type="entry name" value="P-loop containing nucleoside triphosphate hydrolases"/>
    <property type="match status" value="1"/>
</dbReference>
<name>A0A9N8V527_FUNMO</name>
<dbReference type="Proteomes" id="UP000789375">
    <property type="component" value="Unassembled WGS sequence"/>
</dbReference>
<keyword evidence="5" id="KW-0378">Hydrolase</keyword>
<keyword evidence="3" id="KW-0547">Nucleotide-binding</keyword>
<dbReference type="PROSITE" id="PS51192">
    <property type="entry name" value="HELICASE_ATP_BIND_1"/>
    <property type="match status" value="1"/>
</dbReference>
<dbReference type="GO" id="GO:0005634">
    <property type="term" value="C:nucleus"/>
    <property type="evidence" value="ECO:0007669"/>
    <property type="project" value="UniProtKB-ARBA"/>
</dbReference>
<evidence type="ECO:0000259" key="16">
    <source>
        <dbReference type="PROSITE" id="PS51195"/>
    </source>
</evidence>
<dbReference type="Pfam" id="PF00271">
    <property type="entry name" value="Helicase_C"/>
    <property type="match status" value="1"/>
</dbReference>
<feature type="region of interest" description="Disordered" evidence="13">
    <location>
        <begin position="37"/>
        <end position="59"/>
    </location>
</feature>
<keyword evidence="7" id="KW-0862">Zinc</keyword>
<evidence type="ECO:0000256" key="5">
    <source>
        <dbReference type="ARBA" id="ARBA00022801"/>
    </source>
</evidence>
<dbReference type="SMART" id="SM00490">
    <property type="entry name" value="HELICc"/>
    <property type="match status" value="1"/>
</dbReference>
<dbReference type="Pfam" id="PF00270">
    <property type="entry name" value="DEAD"/>
    <property type="match status" value="1"/>
</dbReference>
<comment type="similarity">
    <text evidence="10">Belongs to the DEAD box helicase family. DDX41 subfamily.</text>
</comment>
<evidence type="ECO:0000256" key="2">
    <source>
        <dbReference type="ARBA" id="ARBA00022723"/>
    </source>
</evidence>
<sequence length="598" mass="68072">MTETNSLKRKKALDLEEDNYVPYVPIKQRREVKLQKLASQRRLPESQKDSEVDDEIEESVKAGPKANVSLIDQAVEVKKQKMIEDSFKTDSEKKLEEERAIMEAVAQRKLLASDRELAKGIIYTEPMKTTWHTPRHIRERPQSVHDAIRQRYHILVEGEDVPPPIKHFRDMKFPSAMLKYLKSKKIHRPTPIQVQGLPVVLAGRDMIGIAFTGSGKTLAFSLPLVMFALEEECKLPLIRGEGPIGMIVCPSRELARQTHEGICSMIDFLVRDDFPKLRPLLCIGGISMSDQQNILAEGIHIVVATPGRLMDMLEKKKFNLDLCKYVHNICDSRYLCLDEADRMIDMGFEDDVRNIMSYFTSQRQTLLYSATMPKKIQDFARSALVKPVIVNVGRAGAANLDVIQEVEYVKQEAKIVYLLECLQKTPPPVLIFAENKNDVDDIHEYLLVKGVEAVAIHGGKSQEEREFAIRAFKEYKKDVLVASDVASKGLDFPDIQHVINYDMPKEIENYVHRIGRTGRSGKTGVATTFINMNCSEQILLDLKHLLREAKQRVPPVLEVLEDPTEKFKDLCGVLMNLLCFWLRVGVGSDTRDHSLKRI</sequence>
<evidence type="ECO:0000256" key="9">
    <source>
        <dbReference type="ARBA" id="ARBA00022884"/>
    </source>
</evidence>
<dbReference type="CDD" id="cd18787">
    <property type="entry name" value="SF2_C_DEAD"/>
    <property type="match status" value="1"/>
</dbReference>
<dbReference type="Gene3D" id="3.40.50.300">
    <property type="entry name" value="P-loop containing nucleotide triphosphate hydrolases"/>
    <property type="match status" value="2"/>
</dbReference>
<dbReference type="PROSITE" id="PS51194">
    <property type="entry name" value="HELICASE_CTER"/>
    <property type="match status" value="1"/>
</dbReference>
<evidence type="ECO:0000256" key="12">
    <source>
        <dbReference type="PROSITE-ProRule" id="PRU00552"/>
    </source>
</evidence>
<dbReference type="GO" id="GO:0000398">
    <property type="term" value="P:mRNA splicing, via spliceosome"/>
    <property type="evidence" value="ECO:0007669"/>
    <property type="project" value="InterPro"/>
</dbReference>
<keyword evidence="4" id="KW-0863">Zinc-finger</keyword>
<keyword evidence="8" id="KW-0067">ATP-binding</keyword>
<dbReference type="AlphaFoldDB" id="A0A9N8V527"/>
<evidence type="ECO:0000259" key="14">
    <source>
        <dbReference type="PROSITE" id="PS51192"/>
    </source>
</evidence>
<feature type="domain" description="DEAD-box RNA helicase Q" evidence="16">
    <location>
        <begin position="166"/>
        <end position="194"/>
    </location>
</feature>
<comment type="catalytic activity">
    <reaction evidence="11">
        <text>ATP + H2O = ADP + phosphate + H(+)</text>
        <dbReference type="Rhea" id="RHEA:13065"/>
        <dbReference type="ChEBI" id="CHEBI:15377"/>
        <dbReference type="ChEBI" id="CHEBI:15378"/>
        <dbReference type="ChEBI" id="CHEBI:30616"/>
        <dbReference type="ChEBI" id="CHEBI:43474"/>
        <dbReference type="ChEBI" id="CHEBI:456216"/>
        <dbReference type="EC" id="3.6.4.13"/>
    </reaction>
</comment>
<gene>
    <name evidence="17" type="ORF">FMOSSE_LOCUS514</name>
</gene>
<evidence type="ECO:0000313" key="18">
    <source>
        <dbReference type="Proteomes" id="UP000789375"/>
    </source>
</evidence>
<reference evidence="17" key="1">
    <citation type="submission" date="2021-06" db="EMBL/GenBank/DDBJ databases">
        <authorList>
            <person name="Kallberg Y."/>
            <person name="Tangrot J."/>
            <person name="Rosling A."/>
        </authorList>
    </citation>
    <scope>NUCLEOTIDE SEQUENCE</scope>
    <source>
        <strain evidence="17">87-6 pot B 2015</strain>
    </source>
</reference>
<proteinExistence type="inferred from homology"/>
<dbReference type="GO" id="GO:0005737">
    <property type="term" value="C:cytoplasm"/>
    <property type="evidence" value="ECO:0007669"/>
    <property type="project" value="UniProtKB-ARBA"/>
</dbReference>
<dbReference type="GO" id="GO:0003723">
    <property type="term" value="F:RNA binding"/>
    <property type="evidence" value="ECO:0007669"/>
    <property type="project" value="UniProtKB-KW"/>
</dbReference>
<keyword evidence="9" id="KW-0694">RNA-binding</keyword>
<evidence type="ECO:0000256" key="8">
    <source>
        <dbReference type="ARBA" id="ARBA00022840"/>
    </source>
</evidence>
<dbReference type="GO" id="GO:0005524">
    <property type="term" value="F:ATP binding"/>
    <property type="evidence" value="ECO:0007669"/>
    <property type="project" value="UniProtKB-KW"/>
</dbReference>
<comment type="caution">
    <text evidence="17">The sequence shown here is derived from an EMBL/GenBank/DDBJ whole genome shotgun (WGS) entry which is preliminary data.</text>
</comment>
<feature type="short sequence motif" description="Q motif" evidence="12">
    <location>
        <begin position="166"/>
        <end position="194"/>
    </location>
</feature>
<dbReference type="GO" id="GO:0003724">
    <property type="term" value="F:RNA helicase activity"/>
    <property type="evidence" value="ECO:0007669"/>
    <property type="project" value="UniProtKB-EC"/>
</dbReference>
<evidence type="ECO:0000256" key="11">
    <source>
        <dbReference type="ARBA" id="ARBA00047984"/>
    </source>
</evidence>
<evidence type="ECO:0000256" key="10">
    <source>
        <dbReference type="ARBA" id="ARBA00023594"/>
    </source>
</evidence>
<accession>A0A9N8V527</accession>
<dbReference type="GO" id="GO:0016787">
    <property type="term" value="F:hydrolase activity"/>
    <property type="evidence" value="ECO:0007669"/>
    <property type="project" value="UniProtKB-KW"/>
</dbReference>
<evidence type="ECO:0000256" key="1">
    <source>
        <dbReference type="ARBA" id="ARBA00012552"/>
    </source>
</evidence>
<dbReference type="SMART" id="SM00487">
    <property type="entry name" value="DEXDc"/>
    <property type="match status" value="1"/>
</dbReference>
<dbReference type="InterPro" id="IPR011545">
    <property type="entry name" value="DEAD/DEAH_box_helicase_dom"/>
</dbReference>
<dbReference type="InterPro" id="IPR001650">
    <property type="entry name" value="Helicase_C-like"/>
</dbReference>
<evidence type="ECO:0000313" key="17">
    <source>
        <dbReference type="EMBL" id="CAG8437427.1"/>
    </source>
</evidence>
<dbReference type="InterPro" id="IPR027417">
    <property type="entry name" value="P-loop_NTPase"/>
</dbReference>
<dbReference type="CDD" id="cd17951">
    <property type="entry name" value="DEADc_DDX41"/>
    <property type="match status" value="1"/>
</dbReference>
<dbReference type="EMBL" id="CAJVPP010000047">
    <property type="protein sequence ID" value="CAG8437427.1"/>
    <property type="molecule type" value="Genomic_DNA"/>
</dbReference>
<evidence type="ECO:0000256" key="3">
    <source>
        <dbReference type="ARBA" id="ARBA00022741"/>
    </source>
</evidence>
<dbReference type="FunFam" id="3.40.50.300:FF:000657">
    <property type="entry name" value="Probable ATP-dependent RNA helicase DDX41"/>
    <property type="match status" value="1"/>
</dbReference>
<evidence type="ECO:0000256" key="4">
    <source>
        <dbReference type="ARBA" id="ARBA00022771"/>
    </source>
</evidence>
<dbReference type="PROSITE" id="PS51195">
    <property type="entry name" value="Q_MOTIF"/>
    <property type="match status" value="1"/>
</dbReference>
<dbReference type="InterPro" id="IPR014014">
    <property type="entry name" value="RNA_helicase_DEAD_Q_motif"/>
</dbReference>
<feature type="domain" description="Helicase ATP-binding" evidence="14">
    <location>
        <begin position="197"/>
        <end position="390"/>
    </location>
</feature>
<evidence type="ECO:0000256" key="6">
    <source>
        <dbReference type="ARBA" id="ARBA00022806"/>
    </source>
</evidence>
<evidence type="ECO:0000256" key="13">
    <source>
        <dbReference type="SAM" id="MobiDB-lite"/>
    </source>
</evidence>
<dbReference type="PANTHER" id="PTHR47958">
    <property type="entry name" value="ATP-DEPENDENT RNA HELICASE DBP3"/>
    <property type="match status" value="1"/>
</dbReference>
<keyword evidence="18" id="KW-1185">Reference proteome</keyword>
<organism evidence="17 18">
    <name type="scientific">Funneliformis mosseae</name>
    <name type="common">Endomycorrhizal fungus</name>
    <name type="synonym">Glomus mosseae</name>
    <dbReference type="NCBI Taxonomy" id="27381"/>
    <lineage>
        <taxon>Eukaryota</taxon>
        <taxon>Fungi</taxon>
        <taxon>Fungi incertae sedis</taxon>
        <taxon>Mucoromycota</taxon>
        <taxon>Glomeromycotina</taxon>
        <taxon>Glomeromycetes</taxon>
        <taxon>Glomerales</taxon>
        <taxon>Glomeraceae</taxon>
        <taxon>Funneliformis</taxon>
    </lineage>
</organism>
<dbReference type="FunFam" id="3.40.50.300:FF:000449">
    <property type="entry name" value="Probable ATP-dependent RNA helicase DDX41"/>
    <property type="match status" value="1"/>
</dbReference>
<dbReference type="GO" id="GO:0008270">
    <property type="term" value="F:zinc ion binding"/>
    <property type="evidence" value="ECO:0007669"/>
    <property type="project" value="UniProtKB-KW"/>
</dbReference>
<keyword evidence="2" id="KW-0479">Metal-binding</keyword>
<protein>
    <recommendedName>
        <fullName evidence="1">RNA helicase</fullName>
        <ecNumber evidence="1">3.6.4.13</ecNumber>
    </recommendedName>
</protein>
<dbReference type="InterPro" id="IPR044113">
    <property type="entry name" value="DEADc_DDX41"/>
</dbReference>
<keyword evidence="6" id="KW-0347">Helicase</keyword>
<dbReference type="InterPro" id="IPR014001">
    <property type="entry name" value="Helicase_ATP-bd"/>
</dbReference>
<feature type="domain" description="Helicase C-terminal" evidence="15">
    <location>
        <begin position="401"/>
        <end position="561"/>
    </location>
</feature>
<evidence type="ECO:0000259" key="15">
    <source>
        <dbReference type="PROSITE" id="PS51194"/>
    </source>
</evidence>
<evidence type="ECO:0000256" key="7">
    <source>
        <dbReference type="ARBA" id="ARBA00022833"/>
    </source>
</evidence>